<dbReference type="Proteomes" id="UP000261875">
    <property type="component" value="Plasmid p5D_Fsymbiotica-1"/>
</dbReference>
<reference evidence="1 2" key="1">
    <citation type="submission" date="2017-05" db="EMBL/GenBank/DDBJ databases">
        <title>Genome sequence of Candidatus Fukatsuia symbiotica and Candidatus Hamiltonella defensa from Acyrthosiphon pisum strain 5D.</title>
        <authorList>
            <person name="Patel V.A."/>
            <person name="Chevignon G."/>
            <person name="Russell J.A."/>
            <person name="Oliver K.M."/>
        </authorList>
    </citation>
    <scope>NUCLEOTIDE SEQUENCE [LARGE SCALE GENOMIC DNA]</scope>
    <source>
        <strain evidence="1 2">5D</strain>
        <plasmid evidence="2">p5d_fsymbiotica-1</plasmid>
    </source>
</reference>
<gene>
    <name evidence="1" type="ORF">CCS41_13760</name>
</gene>
<protein>
    <submittedName>
        <fullName evidence="1">Uncharacterized protein</fullName>
    </submittedName>
</protein>
<name>A0A2U8IAY5_9GAMM</name>
<dbReference type="KEGG" id="fsm:CCS41_13760"/>
<dbReference type="RefSeq" id="WP_119797806.1">
    <property type="nucleotide sequence ID" value="NZ_CP021660.1"/>
</dbReference>
<organism evidence="1 2">
    <name type="scientific">Candidatus Fukatsuia symbiotica</name>
    <dbReference type="NCBI Taxonomy" id="1878942"/>
    <lineage>
        <taxon>Bacteria</taxon>
        <taxon>Pseudomonadati</taxon>
        <taxon>Pseudomonadota</taxon>
        <taxon>Gammaproteobacteria</taxon>
        <taxon>Enterobacterales</taxon>
        <taxon>Yersiniaceae</taxon>
        <taxon>Candidatus Fukatsuia</taxon>
    </lineage>
</organism>
<dbReference type="OrthoDB" id="784829at2"/>
<keyword evidence="2" id="KW-1185">Reference proteome</keyword>
<sequence>MSYFVRMRTVGGEKVIWGKELSQAVADSGMKIGDMITLRCLGQHPVTLKVPVKDEQGTLLRWEKREAHRNQWEIKSAIDPRLLVSDRRHVFPPASLLAYDRVAFEQIQQSVLSQTGITLSLPASESPLLWLQPDGKGTQKIGNPETVSLPTPNQAAGTPVMSACLPEGQLSLQLVQGNGDYLQGIVRHKGEYQHVLGQLCTRENGSRYLALNVVEADGLRPIGHGNAVNQVRGAIVAYDTFVFRLQGEGNKVVAKLDQPEKMTQVWHKKLGFTQHYTPVTTSPAPDATVMAANTPKMDPGHAPRPGM</sequence>
<dbReference type="EMBL" id="CP021660">
    <property type="protein sequence ID" value="AWK15494.1"/>
    <property type="molecule type" value="Genomic_DNA"/>
</dbReference>
<evidence type="ECO:0000313" key="2">
    <source>
        <dbReference type="Proteomes" id="UP000261875"/>
    </source>
</evidence>
<proteinExistence type="predicted"/>
<accession>A0A2U8IAY5</accession>
<evidence type="ECO:0000313" key="1">
    <source>
        <dbReference type="EMBL" id="AWK15494.1"/>
    </source>
</evidence>
<dbReference type="AlphaFoldDB" id="A0A2U8IAY5"/>
<geneLocation type="plasmid" evidence="2">
    <name>p5d_fsymbiotica-1</name>
</geneLocation>
<keyword evidence="1" id="KW-0614">Plasmid</keyword>